<keyword evidence="1" id="KW-0472">Membrane</keyword>
<dbReference type="InterPro" id="IPR001193">
    <property type="entry name" value="MBTPS2"/>
</dbReference>
<dbReference type="Proteomes" id="UP000297245">
    <property type="component" value="Unassembled WGS sequence"/>
</dbReference>
<organism evidence="2 3">
    <name type="scientific">Dendrothele bispora (strain CBS 962.96)</name>
    <dbReference type="NCBI Taxonomy" id="1314807"/>
    <lineage>
        <taxon>Eukaryota</taxon>
        <taxon>Fungi</taxon>
        <taxon>Dikarya</taxon>
        <taxon>Basidiomycota</taxon>
        <taxon>Agaricomycotina</taxon>
        <taxon>Agaricomycetes</taxon>
        <taxon>Agaricomycetidae</taxon>
        <taxon>Agaricales</taxon>
        <taxon>Agaricales incertae sedis</taxon>
        <taxon>Dendrothele</taxon>
    </lineage>
</organism>
<protein>
    <submittedName>
        <fullName evidence="2">Uncharacterized protein</fullName>
    </submittedName>
</protein>
<dbReference type="GO" id="GO:0005737">
    <property type="term" value="C:cytoplasm"/>
    <property type="evidence" value="ECO:0007669"/>
    <property type="project" value="TreeGrafter"/>
</dbReference>
<dbReference type="PANTHER" id="PTHR13325">
    <property type="entry name" value="PROTEASE M50 MEMBRANE-BOUND TRANSCRIPTION FACTOR SITE 2 PROTEASE"/>
    <property type="match status" value="1"/>
</dbReference>
<evidence type="ECO:0000313" key="3">
    <source>
        <dbReference type="Proteomes" id="UP000297245"/>
    </source>
</evidence>
<accession>A0A4S8M9K3</accession>
<feature type="transmembrane region" description="Helical" evidence="1">
    <location>
        <begin position="90"/>
        <end position="115"/>
    </location>
</feature>
<name>A0A4S8M9K3_DENBC</name>
<keyword evidence="1" id="KW-0812">Transmembrane</keyword>
<dbReference type="PRINTS" id="PR01000">
    <property type="entry name" value="SREBPS2PTASE"/>
</dbReference>
<keyword evidence="1" id="KW-1133">Transmembrane helix</keyword>
<dbReference type="GO" id="GO:0004222">
    <property type="term" value="F:metalloendopeptidase activity"/>
    <property type="evidence" value="ECO:0007669"/>
    <property type="project" value="InterPro"/>
</dbReference>
<reference evidence="2 3" key="1">
    <citation type="journal article" date="2019" name="Nat. Ecol. Evol.">
        <title>Megaphylogeny resolves global patterns of mushroom evolution.</title>
        <authorList>
            <person name="Varga T."/>
            <person name="Krizsan K."/>
            <person name="Foldi C."/>
            <person name="Dima B."/>
            <person name="Sanchez-Garcia M."/>
            <person name="Sanchez-Ramirez S."/>
            <person name="Szollosi G.J."/>
            <person name="Szarkandi J.G."/>
            <person name="Papp V."/>
            <person name="Albert L."/>
            <person name="Andreopoulos W."/>
            <person name="Angelini C."/>
            <person name="Antonin V."/>
            <person name="Barry K.W."/>
            <person name="Bougher N.L."/>
            <person name="Buchanan P."/>
            <person name="Buyck B."/>
            <person name="Bense V."/>
            <person name="Catcheside P."/>
            <person name="Chovatia M."/>
            <person name="Cooper J."/>
            <person name="Damon W."/>
            <person name="Desjardin D."/>
            <person name="Finy P."/>
            <person name="Geml J."/>
            <person name="Haridas S."/>
            <person name="Hughes K."/>
            <person name="Justo A."/>
            <person name="Karasinski D."/>
            <person name="Kautmanova I."/>
            <person name="Kiss B."/>
            <person name="Kocsube S."/>
            <person name="Kotiranta H."/>
            <person name="LaButti K.M."/>
            <person name="Lechner B.E."/>
            <person name="Liimatainen K."/>
            <person name="Lipzen A."/>
            <person name="Lukacs Z."/>
            <person name="Mihaltcheva S."/>
            <person name="Morgado L.N."/>
            <person name="Niskanen T."/>
            <person name="Noordeloos M.E."/>
            <person name="Ohm R.A."/>
            <person name="Ortiz-Santana B."/>
            <person name="Ovrebo C."/>
            <person name="Racz N."/>
            <person name="Riley R."/>
            <person name="Savchenko A."/>
            <person name="Shiryaev A."/>
            <person name="Soop K."/>
            <person name="Spirin V."/>
            <person name="Szebenyi C."/>
            <person name="Tomsovsky M."/>
            <person name="Tulloss R.E."/>
            <person name="Uehling J."/>
            <person name="Grigoriev I.V."/>
            <person name="Vagvolgyi C."/>
            <person name="Papp T."/>
            <person name="Martin F.M."/>
            <person name="Miettinen O."/>
            <person name="Hibbett D.S."/>
            <person name="Nagy L.G."/>
        </authorList>
    </citation>
    <scope>NUCLEOTIDE SEQUENCE [LARGE SCALE GENOMIC DNA]</scope>
    <source>
        <strain evidence="2 3">CBS 962.96</strain>
    </source>
</reference>
<feature type="transmembrane region" description="Helical" evidence="1">
    <location>
        <begin position="202"/>
        <end position="225"/>
    </location>
</feature>
<dbReference type="GO" id="GO:1905897">
    <property type="term" value="P:regulation of response to endoplasmic reticulum stress"/>
    <property type="evidence" value="ECO:0007669"/>
    <property type="project" value="TreeGrafter"/>
</dbReference>
<dbReference type="EMBL" id="ML179133">
    <property type="protein sequence ID" value="THU98578.1"/>
    <property type="molecule type" value="Genomic_DNA"/>
</dbReference>
<dbReference type="OrthoDB" id="7694678at2759"/>
<dbReference type="GO" id="GO:0031293">
    <property type="term" value="P:membrane protein intracellular domain proteolysis"/>
    <property type="evidence" value="ECO:0007669"/>
    <property type="project" value="TreeGrafter"/>
</dbReference>
<proteinExistence type="predicted"/>
<dbReference type="GO" id="GO:0016020">
    <property type="term" value="C:membrane"/>
    <property type="evidence" value="ECO:0007669"/>
    <property type="project" value="InterPro"/>
</dbReference>
<sequence length="562" mass="61737">MSFTKAFFLVSTFWTVIHGLKYFSRFKKNSSILPVASRSVQPQTRSWHASLTSVTIDKLLLKVETTSINACHDSIANKLKKRQLARVRGWAVVFYNLGVLFGLLGMVCALGLLLYTAGLSAWELLVEMTKKPSSQVSLGKRGLLEEESVQSRSVSGRFIQPIIPGVTVPLSHLPLILGAVFICQLIHELGHLLSGALESVPMLSAGLSLTVVIPSAFVTFSAAFLDTLKSSGKARIIAAGPWHNFVFWLLLLSTARIIKIVDGATGLGSVVIATAWKDISGLGRIVVDVDEDSSLREYLPVGSIIVGLDDVSLSQTEDTWKKYLLDDNPVNAGGLGWCIDSGVPKDTTCCTGTSAPSTSILSCFSTLDVSTKMCLDPIPILSDVREATRCSTNNDCTRDKGETGVCVRPDDVLAFLRIRTRSSWQVSEQDDEIVLWNGPRREIWEQVLFGEYAPRFWFIPLWETVLDFWSYLNMATLSLFLFNLLPLPHLDGSQFLDTILDIVFRASDGTSGSTFDSNNLGTEEAGHGPHRWKQRTEKLFKLGTMSTLGFSVTMGLLKMSLG</sequence>
<evidence type="ECO:0000256" key="1">
    <source>
        <dbReference type="SAM" id="Phobius"/>
    </source>
</evidence>
<dbReference type="PANTHER" id="PTHR13325:SF3">
    <property type="entry name" value="MEMBRANE-BOUND TRANSCRIPTION FACTOR SITE-2 PROTEASE"/>
    <property type="match status" value="1"/>
</dbReference>
<evidence type="ECO:0000313" key="2">
    <source>
        <dbReference type="EMBL" id="THU98578.1"/>
    </source>
</evidence>
<dbReference type="AlphaFoldDB" id="A0A4S8M9K3"/>
<keyword evidence="3" id="KW-1185">Reference proteome</keyword>
<gene>
    <name evidence="2" type="ORF">K435DRAFT_856446</name>
</gene>